<keyword evidence="3" id="KW-1185">Reference proteome</keyword>
<accession>A0A830HVI9</accession>
<dbReference type="EMBL" id="BNJQ01000034">
    <property type="protein sequence ID" value="GHP11446.1"/>
    <property type="molecule type" value="Genomic_DNA"/>
</dbReference>
<sequence>MLRVTSLLLVALALLLLGSAEYASALRYCIMCMYSGGTTKECKDCDCGWMSSDVICSAGCVVTRYGSDALSSGYCGWITGEKGRCRDVPSCNNNDDVMMLSGVDDDSPLTNKTFANMTNQTMNLTFTNVPISLAPQIDSVWGDMWDGVSDAYKEYSSWPCKPMFSPGYGIQCGWTF</sequence>
<organism evidence="2 3">
    <name type="scientific">Pycnococcus provasolii</name>
    <dbReference type="NCBI Taxonomy" id="41880"/>
    <lineage>
        <taxon>Eukaryota</taxon>
        <taxon>Viridiplantae</taxon>
        <taxon>Chlorophyta</taxon>
        <taxon>Pseudoscourfieldiophyceae</taxon>
        <taxon>Pseudoscourfieldiales</taxon>
        <taxon>Pycnococcaceae</taxon>
        <taxon>Pycnococcus</taxon>
    </lineage>
</organism>
<evidence type="ECO:0000313" key="2">
    <source>
        <dbReference type="EMBL" id="GHP11446.1"/>
    </source>
</evidence>
<evidence type="ECO:0000256" key="1">
    <source>
        <dbReference type="SAM" id="SignalP"/>
    </source>
</evidence>
<proteinExistence type="predicted"/>
<protein>
    <submittedName>
        <fullName evidence="2">Uncharacterized protein</fullName>
    </submittedName>
</protein>
<comment type="caution">
    <text evidence="2">The sequence shown here is derived from an EMBL/GenBank/DDBJ whole genome shotgun (WGS) entry which is preliminary data.</text>
</comment>
<reference evidence="2" key="1">
    <citation type="submission" date="2020-10" db="EMBL/GenBank/DDBJ databases">
        <title>Unveiling of a novel bifunctional photoreceptor, Dualchrome1, isolated from a cosmopolitan green alga.</title>
        <authorList>
            <person name="Suzuki S."/>
            <person name="Kawachi M."/>
        </authorList>
    </citation>
    <scope>NUCLEOTIDE SEQUENCE</scope>
    <source>
        <strain evidence="2">NIES 2893</strain>
    </source>
</reference>
<gene>
    <name evidence="2" type="ORF">PPROV_001017400</name>
</gene>
<dbReference type="AlphaFoldDB" id="A0A830HVI9"/>
<keyword evidence="1" id="KW-0732">Signal</keyword>
<evidence type="ECO:0000313" key="3">
    <source>
        <dbReference type="Proteomes" id="UP000660262"/>
    </source>
</evidence>
<name>A0A830HVI9_9CHLO</name>
<dbReference type="Proteomes" id="UP000660262">
    <property type="component" value="Unassembled WGS sequence"/>
</dbReference>
<feature type="signal peptide" evidence="1">
    <location>
        <begin position="1"/>
        <end position="25"/>
    </location>
</feature>
<feature type="chain" id="PRO_5032276646" evidence="1">
    <location>
        <begin position="26"/>
        <end position="176"/>
    </location>
</feature>